<dbReference type="PANTHER" id="PTHR44520">
    <property type="entry name" value="RESPONSE REGULATOR RCP1-RELATED"/>
    <property type="match status" value="1"/>
</dbReference>
<dbReference type="PROSITE" id="PS50110">
    <property type="entry name" value="RESPONSE_REGULATORY"/>
    <property type="match status" value="1"/>
</dbReference>
<gene>
    <name evidence="3" type="ORF">H8R25_10145</name>
</gene>
<keyword evidence="4" id="KW-1185">Reference proteome</keyword>
<dbReference type="AlphaFoldDB" id="A0A923SFN5"/>
<keyword evidence="1" id="KW-0597">Phosphoprotein</keyword>
<evidence type="ECO:0000313" key="3">
    <source>
        <dbReference type="EMBL" id="MBC5844796.1"/>
    </source>
</evidence>
<name>A0A923SFN5_9FLAO</name>
<feature type="domain" description="Response regulatory" evidence="2">
    <location>
        <begin position="6"/>
        <end position="129"/>
    </location>
</feature>
<reference evidence="3 4" key="1">
    <citation type="submission" date="2020-08" db="EMBL/GenBank/DDBJ databases">
        <title>Description of novel Flavobacterium F-392 isolate.</title>
        <authorList>
            <person name="Saticioglu I.B."/>
            <person name="Duman M."/>
            <person name="Altun S."/>
        </authorList>
    </citation>
    <scope>NUCLEOTIDE SEQUENCE [LARGE SCALE GENOMIC DNA]</scope>
    <source>
        <strain evidence="3 4">F-392</strain>
    </source>
</reference>
<dbReference type="PANTHER" id="PTHR44520:SF2">
    <property type="entry name" value="RESPONSE REGULATOR RCP1"/>
    <property type="match status" value="1"/>
</dbReference>
<dbReference type="GO" id="GO:0000160">
    <property type="term" value="P:phosphorelay signal transduction system"/>
    <property type="evidence" value="ECO:0007669"/>
    <property type="project" value="InterPro"/>
</dbReference>
<dbReference type="Gene3D" id="3.40.50.2300">
    <property type="match status" value="1"/>
</dbReference>
<dbReference type="RefSeq" id="WP_187018621.1">
    <property type="nucleotide sequence ID" value="NZ_JACRUK010000021.1"/>
</dbReference>
<sequence length="129" mass="14825">MKKIDIACIIDDDPIFVFGTKRIMQLANFCESFLVFHNGKEAYDKLKAIIINKEKLPDIILLDLNMPIWDGWQFLDEFIKIPNKNPITIYIITSSVDPADVEKAKSYDLVSNYIVKPITMEGLKNMLAE</sequence>
<dbReference type="InterPro" id="IPR001789">
    <property type="entry name" value="Sig_transdc_resp-reg_receiver"/>
</dbReference>
<organism evidence="3 4">
    <name type="scientific">Flavobacterium muglaense</name>
    <dbReference type="NCBI Taxonomy" id="2764716"/>
    <lineage>
        <taxon>Bacteria</taxon>
        <taxon>Pseudomonadati</taxon>
        <taxon>Bacteroidota</taxon>
        <taxon>Flavobacteriia</taxon>
        <taxon>Flavobacteriales</taxon>
        <taxon>Flavobacteriaceae</taxon>
        <taxon>Flavobacterium</taxon>
    </lineage>
</organism>
<dbReference type="EMBL" id="JACRUL010000021">
    <property type="protein sequence ID" value="MBC5844796.1"/>
    <property type="molecule type" value="Genomic_DNA"/>
</dbReference>
<dbReference type="InterPro" id="IPR052893">
    <property type="entry name" value="TCS_response_regulator"/>
</dbReference>
<evidence type="ECO:0000313" key="4">
    <source>
        <dbReference type="Proteomes" id="UP000641454"/>
    </source>
</evidence>
<evidence type="ECO:0000259" key="2">
    <source>
        <dbReference type="PROSITE" id="PS50110"/>
    </source>
</evidence>
<accession>A0A923SFN5</accession>
<feature type="modified residue" description="4-aspartylphosphate" evidence="1">
    <location>
        <position position="63"/>
    </location>
</feature>
<evidence type="ECO:0000256" key="1">
    <source>
        <dbReference type="PROSITE-ProRule" id="PRU00169"/>
    </source>
</evidence>
<dbReference type="InterPro" id="IPR011006">
    <property type="entry name" value="CheY-like_superfamily"/>
</dbReference>
<comment type="caution">
    <text evidence="3">The sequence shown here is derived from an EMBL/GenBank/DDBJ whole genome shotgun (WGS) entry which is preliminary data.</text>
</comment>
<dbReference type="Proteomes" id="UP000641454">
    <property type="component" value="Unassembled WGS sequence"/>
</dbReference>
<dbReference type="SMART" id="SM00448">
    <property type="entry name" value="REC"/>
    <property type="match status" value="1"/>
</dbReference>
<dbReference type="Pfam" id="PF00072">
    <property type="entry name" value="Response_reg"/>
    <property type="match status" value="1"/>
</dbReference>
<protein>
    <submittedName>
        <fullName evidence="3">Response regulator</fullName>
    </submittedName>
</protein>
<proteinExistence type="predicted"/>
<dbReference type="SUPFAM" id="SSF52172">
    <property type="entry name" value="CheY-like"/>
    <property type="match status" value="1"/>
</dbReference>